<keyword evidence="9" id="KW-1185">Reference proteome</keyword>
<keyword evidence="3 7" id="KW-0812">Transmembrane</keyword>
<keyword evidence="4 7" id="KW-1133">Transmembrane helix</keyword>
<dbReference type="eggNOG" id="arCOG03730">
    <property type="taxonomic scope" value="Archaea"/>
</dbReference>
<feature type="transmembrane region" description="Helical" evidence="7">
    <location>
        <begin position="163"/>
        <end position="184"/>
    </location>
</feature>
<feature type="region of interest" description="Disordered" evidence="6">
    <location>
        <begin position="262"/>
        <end position="301"/>
    </location>
</feature>
<evidence type="ECO:0000256" key="2">
    <source>
        <dbReference type="ARBA" id="ARBA00022475"/>
    </source>
</evidence>
<evidence type="ECO:0000256" key="3">
    <source>
        <dbReference type="ARBA" id="ARBA00022692"/>
    </source>
</evidence>
<evidence type="ECO:0000313" key="8">
    <source>
        <dbReference type="EMBL" id="ELY61925.1"/>
    </source>
</evidence>
<feature type="transmembrane region" description="Helical" evidence="7">
    <location>
        <begin position="196"/>
        <end position="217"/>
    </location>
</feature>
<proteinExistence type="predicted"/>
<keyword evidence="2" id="KW-1003">Cell membrane</keyword>
<feature type="transmembrane region" description="Helical" evidence="7">
    <location>
        <begin position="31"/>
        <end position="53"/>
    </location>
</feature>
<evidence type="ECO:0000256" key="4">
    <source>
        <dbReference type="ARBA" id="ARBA00022989"/>
    </source>
</evidence>
<dbReference type="Pfam" id="PF03631">
    <property type="entry name" value="Virul_fac_BrkB"/>
    <property type="match status" value="1"/>
</dbReference>
<dbReference type="CDD" id="cd14686">
    <property type="entry name" value="bZIP"/>
    <property type="match status" value="1"/>
</dbReference>
<dbReference type="PATRIC" id="fig|1227499.3.peg.316"/>
<comment type="caution">
    <text evidence="8">The sequence shown here is derived from an EMBL/GenBank/DDBJ whole genome shotgun (WGS) entry which is preliminary data.</text>
</comment>
<dbReference type="GO" id="GO:0005886">
    <property type="term" value="C:plasma membrane"/>
    <property type="evidence" value="ECO:0007669"/>
    <property type="project" value="UniProtKB-SubCell"/>
</dbReference>
<dbReference type="AlphaFoldDB" id="L9XJM6"/>
<dbReference type="Proteomes" id="UP000011602">
    <property type="component" value="Unassembled WGS sequence"/>
</dbReference>
<comment type="subcellular location">
    <subcellularLocation>
        <location evidence="1">Cell membrane</location>
        <topology evidence="1">Multi-pass membrane protein</topology>
    </subcellularLocation>
</comment>
<dbReference type="eggNOG" id="arCOG04965">
    <property type="taxonomic scope" value="Archaea"/>
</dbReference>
<keyword evidence="5 7" id="KW-0472">Membrane</keyword>
<evidence type="ECO:0000256" key="1">
    <source>
        <dbReference type="ARBA" id="ARBA00004651"/>
    </source>
</evidence>
<dbReference type="RefSeq" id="WP_007257625.1">
    <property type="nucleotide sequence ID" value="NZ_AOHZ01000009.1"/>
</dbReference>
<gene>
    <name evidence="8" type="ORF">C493_01555</name>
</gene>
<dbReference type="OrthoDB" id="204872at2157"/>
<protein>
    <submittedName>
        <fullName evidence="8">Ribonuclease BN</fullName>
    </submittedName>
</protein>
<evidence type="ECO:0000313" key="9">
    <source>
        <dbReference type="Proteomes" id="UP000011602"/>
    </source>
</evidence>
<name>L9XJM6_9EURY</name>
<accession>L9XJM6</accession>
<dbReference type="PANTHER" id="PTHR30213:SF0">
    <property type="entry name" value="UPF0761 MEMBRANE PROTEIN YIHY"/>
    <property type="match status" value="1"/>
</dbReference>
<feature type="transmembrane region" description="Helical" evidence="7">
    <location>
        <begin position="229"/>
        <end position="252"/>
    </location>
</feature>
<feature type="transmembrane region" description="Helical" evidence="7">
    <location>
        <begin position="134"/>
        <end position="157"/>
    </location>
</feature>
<feature type="compositionally biased region" description="Basic and acidic residues" evidence="6">
    <location>
        <begin position="273"/>
        <end position="283"/>
    </location>
</feature>
<dbReference type="EMBL" id="AOHZ01000009">
    <property type="protein sequence ID" value="ELY61925.1"/>
    <property type="molecule type" value="Genomic_DNA"/>
</dbReference>
<reference evidence="8 9" key="1">
    <citation type="journal article" date="2014" name="PLoS Genet.">
        <title>Phylogenetically driven sequencing of extremely halophilic archaea reveals strategies for static and dynamic osmo-response.</title>
        <authorList>
            <person name="Becker E.A."/>
            <person name="Seitzer P.M."/>
            <person name="Tritt A."/>
            <person name="Larsen D."/>
            <person name="Krusor M."/>
            <person name="Yao A.I."/>
            <person name="Wu D."/>
            <person name="Madern D."/>
            <person name="Eisen J.A."/>
            <person name="Darling A.E."/>
            <person name="Facciotti M.T."/>
        </authorList>
    </citation>
    <scope>NUCLEOTIDE SEQUENCE [LARGE SCALE GENOMIC DNA]</scope>
    <source>
        <strain evidence="8 9">JCM 12255</strain>
    </source>
</reference>
<dbReference type="InterPro" id="IPR017039">
    <property type="entry name" value="Virul_fac_BrkB"/>
</dbReference>
<evidence type="ECO:0000256" key="7">
    <source>
        <dbReference type="SAM" id="Phobius"/>
    </source>
</evidence>
<dbReference type="NCBIfam" id="TIGR00765">
    <property type="entry name" value="yihY_not_rbn"/>
    <property type="match status" value="1"/>
</dbReference>
<feature type="compositionally biased region" description="Acidic residues" evidence="6">
    <location>
        <begin position="262"/>
        <end position="272"/>
    </location>
</feature>
<evidence type="ECO:0000256" key="6">
    <source>
        <dbReference type="SAM" id="MobiDB-lite"/>
    </source>
</evidence>
<dbReference type="STRING" id="1227499.C493_01555"/>
<dbReference type="PANTHER" id="PTHR30213">
    <property type="entry name" value="INNER MEMBRANE PROTEIN YHJD"/>
    <property type="match status" value="1"/>
</dbReference>
<sequence length="400" mass="44052">MSSVARDGIAFGKAVVDGISEKNVPFMAASIAYQAFISLLPLLVLVFFFVTIVGDEQFAQQVTETTEGALPESGQLLVEESLEDSPATAGSTIIGIVVLIWGSLKIFRGLDTAFSEIYGTTNVASFVDQIRDALIVFGAIGGALLAAAGMGVLFAFLPNIPGFGLLQSLLLVVLLTLAFYPMYYYFPDVDATKREVIPGVLLAAVGWMALQSLFRVYVSFAAEEGGGAVGAIILLLTWLYFGGLILLSGAVVNAIGTGYLEPGDDESEDADGEETRPRPREPMADSITATGREPFVDGAAREHRRLRQRAETLERERDQYRNDLLAQRSRRYRLEDRVDDLEASIRDLEAENERLRRDLAEHERREERRRADEPEWKRAGRALLGSVQEVNVGTIERREK</sequence>
<evidence type="ECO:0000256" key="5">
    <source>
        <dbReference type="ARBA" id="ARBA00023136"/>
    </source>
</evidence>
<organism evidence="8 9">
    <name type="scientific">Natronolimnohabitans innermongolicus JCM 12255</name>
    <dbReference type="NCBI Taxonomy" id="1227499"/>
    <lineage>
        <taxon>Archaea</taxon>
        <taxon>Methanobacteriati</taxon>
        <taxon>Methanobacteriota</taxon>
        <taxon>Stenosarchaea group</taxon>
        <taxon>Halobacteria</taxon>
        <taxon>Halobacteriales</taxon>
        <taxon>Natrialbaceae</taxon>
        <taxon>Natronolimnohabitans</taxon>
    </lineage>
</organism>